<keyword evidence="4 5" id="KW-0326">Glycosidase</keyword>
<feature type="domain" description="Glycosyl hydrolase family 36 N-terminal" evidence="9">
    <location>
        <begin position="25"/>
        <end position="255"/>
    </location>
</feature>
<dbReference type="GO" id="GO:0004557">
    <property type="term" value="F:alpha-galactosidase activity"/>
    <property type="evidence" value="ECO:0007669"/>
    <property type="project" value="UniProtKB-UniRule"/>
</dbReference>
<evidence type="ECO:0000313" key="13">
    <source>
        <dbReference type="Proteomes" id="UP001170717"/>
    </source>
</evidence>
<dbReference type="InterPro" id="IPR038417">
    <property type="entry name" value="Alpga-gal_N_sf"/>
</dbReference>
<feature type="binding site" evidence="7">
    <location>
        <position position="170"/>
    </location>
    <ligand>
        <name>substrate</name>
    </ligand>
</feature>
<evidence type="ECO:0000313" key="11">
    <source>
        <dbReference type="EMBL" id="MDO6577444.1"/>
    </source>
</evidence>
<dbReference type="InterPro" id="IPR000111">
    <property type="entry name" value="Glyco_hydro_27/36_CS"/>
</dbReference>
<comment type="similarity">
    <text evidence="5">Belongs to the glycosyl hydrolase.</text>
</comment>
<keyword evidence="3 5" id="KW-0378">Hydrolase</keyword>
<evidence type="ECO:0000256" key="2">
    <source>
        <dbReference type="ARBA" id="ARBA00012755"/>
    </source>
</evidence>
<evidence type="ECO:0000259" key="8">
    <source>
        <dbReference type="Pfam" id="PF16874"/>
    </source>
</evidence>
<evidence type="ECO:0000256" key="6">
    <source>
        <dbReference type="PIRSR" id="PIRSR005536-1"/>
    </source>
</evidence>
<dbReference type="Proteomes" id="UP001170717">
    <property type="component" value="Unassembled WGS sequence"/>
</dbReference>
<dbReference type="Pfam" id="PF16874">
    <property type="entry name" value="Glyco_hydro_36C"/>
    <property type="match status" value="1"/>
</dbReference>
<accession>A0AAW7YYF9</accession>
<evidence type="ECO:0000256" key="4">
    <source>
        <dbReference type="ARBA" id="ARBA00023295"/>
    </source>
</evidence>
<sequence length="714" mass="79767">MSSLSAFARLSNEKTTLIFDCQGRMPTLIYYGQQLNNATTQEMLALLNTRQEAKCAPVIEPPISLVPTHGEGVTGSPGLEISGDADQWSAGFTLSNIEQADTSVTFTAVDADRKMQLITRVVLDAETTVATFTSSIENQGESTLQLNYLNAASLALPTTMSKIKSFEGRWSNEFQTTDHDLFFGSYVRENRRGKTSHDTFPGLIAYANGTGELAGECFGFHLGASANHKFRAEMMADGRSYVQFGELLFPGEVTLKAGESYTSPVLYAGFGDAGFSSLSQQFHNFIRSNVLTHSADNTSANYKPRPVHYNTWEGIYFDHDEATLKALADRVAPLGIERFVLDDGWFKGRRNDKAGLGDWTVDEAIYPEGLDGLIDHVTDKGMEFGIWFEPEMVNPDSDLYRAHPEWALHTKNNPHVPFRNQYVLDLTNPEVVEYLYKVITDVLRAYPKISYIKWDMNRDVNHPGNLKGKPAMHGQMAALYTLIDRVKAAHPGIEIESCCSGGGRVDLGILPHTDRFWTSDSNDALDRLYIQRGFSYFFPSEVMGAHVGPRDCHITGRNLPIEIRSAVSMFGHMGIEMDPRELTDHEQETLKSAISLYKKYRHITHGGDLFRMDDDGLNVKFGYVSKDKSEGIFAYNSVKETGRTMPSRFYFAGLDADKSYTLERVWPGTLKEYSPSILQQTDGQVFSGEALMKYGMQMPVLFPQTALIYTVKAV</sequence>
<dbReference type="Proteomes" id="UP000056750">
    <property type="component" value="Chromosome"/>
</dbReference>
<organism evidence="11 13">
    <name type="scientific">Alteromonas stellipolaris</name>
    <dbReference type="NCBI Taxonomy" id="233316"/>
    <lineage>
        <taxon>Bacteria</taxon>
        <taxon>Pseudomonadati</taxon>
        <taxon>Pseudomonadota</taxon>
        <taxon>Gammaproteobacteria</taxon>
        <taxon>Alteromonadales</taxon>
        <taxon>Alteromonadaceae</taxon>
        <taxon>Alteromonas/Salinimonas group</taxon>
        <taxon>Alteromonas</taxon>
    </lineage>
</organism>
<evidence type="ECO:0000259" key="9">
    <source>
        <dbReference type="Pfam" id="PF16875"/>
    </source>
</evidence>
<evidence type="ECO:0000256" key="5">
    <source>
        <dbReference type="PIRNR" id="PIRNR005536"/>
    </source>
</evidence>
<dbReference type="Gene3D" id="2.60.40.1180">
    <property type="entry name" value="Golgi alpha-mannosidase II"/>
    <property type="match status" value="1"/>
</dbReference>
<feature type="binding site" evidence="7">
    <location>
        <position position="498"/>
    </location>
    <ligand>
        <name>substrate</name>
    </ligand>
</feature>
<gene>
    <name evidence="10" type="ORF">AVL57_02505</name>
    <name evidence="11" type="ORF">Q4527_08570</name>
</gene>
<dbReference type="PANTHER" id="PTHR43053:SF3">
    <property type="entry name" value="ALPHA-GALACTOSIDASE C-RELATED"/>
    <property type="match status" value="1"/>
</dbReference>
<dbReference type="PIRSF" id="PIRSF005536">
    <property type="entry name" value="Agal"/>
    <property type="match status" value="1"/>
</dbReference>
<dbReference type="InterPro" id="IPR031704">
    <property type="entry name" value="Glyco_hydro_36_N"/>
</dbReference>
<evidence type="ECO:0000256" key="3">
    <source>
        <dbReference type="ARBA" id="ARBA00022801"/>
    </source>
</evidence>
<dbReference type="Pfam" id="PF16875">
    <property type="entry name" value="Glyco_hydro_36N"/>
    <property type="match status" value="1"/>
</dbReference>
<reference evidence="11" key="2">
    <citation type="submission" date="2023-07" db="EMBL/GenBank/DDBJ databases">
        <title>Genome content predicts the carbon catabolic preferences of heterotrophic bacteria.</title>
        <authorList>
            <person name="Gralka M."/>
        </authorList>
    </citation>
    <scope>NUCLEOTIDE SEQUENCE</scope>
    <source>
        <strain evidence="11">F2M12</strain>
    </source>
</reference>
<evidence type="ECO:0000256" key="1">
    <source>
        <dbReference type="ARBA" id="ARBA00001255"/>
    </source>
</evidence>
<dbReference type="InterPro" id="IPR031705">
    <property type="entry name" value="Glyco_hydro_36_C"/>
</dbReference>
<dbReference type="Pfam" id="PF02065">
    <property type="entry name" value="Melibiase"/>
    <property type="match status" value="1"/>
</dbReference>
<feature type="domain" description="Glycosyl hydrolase family 36 C-terminal" evidence="8">
    <location>
        <begin position="623"/>
        <end position="699"/>
    </location>
</feature>
<feature type="active site" description="Nucleophile" evidence="6">
    <location>
        <position position="455"/>
    </location>
</feature>
<dbReference type="InterPro" id="IPR002252">
    <property type="entry name" value="Glyco_hydro_36"/>
</dbReference>
<dbReference type="SUPFAM" id="SSF51445">
    <property type="entry name" value="(Trans)glycosidases"/>
    <property type="match status" value="1"/>
</dbReference>
<protein>
    <recommendedName>
        <fullName evidence="2 5">Alpha-galactosidase</fullName>
        <ecNumber evidence="2 5">3.2.1.22</ecNumber>
    </recommendedName>
</protein>
<feature type="binding site" evidence="7">
    <location>
        <begin position="342"/>
        <end position="343"/>
    </location>
    <ligand>
        <name>substrate</name>
    </ligand>
</feature>
<feature type="binding site" evidence="7">
    <location>
        <begin position="453"/>
        <end position="457"/>
    </location>
    <ligand>
        <name>substrate</name>
    </ligand>
</feature>
<dbReference type="FunFam" id="3.20.20.70:FF:000118">
    <property type="entry name" value="Alpha-galactosidase"/>
    <property type="match status" value="1"/>
</dbReference>
<dbReference type="GO" id="GO:0016052">
    <property type="term" value="P:carbohydrate catabolic process"/>
    <property type="evidence" value="ECO:0007669"/>
    <property type="project" value="InterPro"/>
</dbReference>
<evidence type="ECO:0000313" key="12">
    <source>
        <dbReference type="Proteomes" id="UP000056750"/>
    </source>
</evidence>
<dbReference type="PANTHER" id="PTHR43053">
    <property type="entry name" value="GLYCOSIDASE FAMILY 31"/>
    <property type="match status" value="1"/>
</dbReference>
<reference evidence="10 12" key="1">
    <citation type="submission" date="2015-12" db="EMBL/GenBank/DDBJ databases">
        <title>Intraspecies pangenome expansion in the marine bacterium Alteromonas.</title>
        <authorList>
            <person name="Lopez-Perez M."/>
            <person name="Rodriguez-Valera F."/>
        </authorList>
    </citation>
    <scope>NUCLEOTIDE SEQUENCE [LARGE SCALE GENOMIC DNA]</scope>
    <source>
        <strain evidence="10 12">LMG 21861</strain>
    </source>
</reference>
<evidence type="ECO:0000313" key="10">
    <source>
        <dbReference type="EMBL" id="AMJ72945.1"/>
    </source>
</evidence>
<dbReference type="CDD" id="cd14791">
    <property type="entry name" value="GH36"/>
    <property type="match status" value="1"/>
</dbReference>
<dbReference type="EC" id="3.2.1.22" evidence="2 5"/>
<dbReference type="InterPro" id="IPR013780">
    <property type="entry name" value="Glyco_hydro_b"/>
</dbReference>
<dbReference type="EMBL" id="CP013926">
    <property type="protein sequence ID" value="AMJ72945.1"/>
    <property type="molecule type" value="Genomic_DNA"/>
</dbReference>
<dbReference type="RefSeq" id="WP_057794622.1">
    <property type="nucleotide sequence ID" value="NZ_CAXIBE010000078.1"/>
</dbReference>
<dbReference type="AlphaFoldDB" id="A0AAW7YYF9"/>
<evidence type="ECO:0000256" key="7">
    <source>
        <dbReference type="PIRSR" id="PIRSR005536-2"/>
    </source>
</evidence>
<dbReference type="PROSITE" id="PS00512">
    <property type="entry name" value="ALPHA_GALACTOSIDASE"/>
    <property type="match status" value="1"/>
</dbReference>
<feature type="binding site" evidence="7">
    <location>
        <position position="520"/>
    </location>
    <ligand>
        <name>substrate</name>
    </ligand>
</feature>
<comment type="catalytic activity">
    <reaction evidence="1 5">
        <text>Hydrolysis of terminal, non-reducing alpha-D-galactose residues in alpha-D-galactosides, including galactose oligosaccharides, galactomannans and galactolipids.</text>
        <dbReference type="EC" id="3.2.1.22"/>
    </reaction>
</comment>
<dbReference type="Gene3D" id="2.70.98.60">
    <property type="entry name" value="alpha-galactosidase from lactobacil brevis"/>
    <property type="match status" value="1"/>
</dbReference>
<feature type="active site" description="Proton donor" evidence="6">
    <location>
        <position position="520"/>
    </location>
</feature>
<proteinExistence type="inferred from homology"/>
<dbReference type="InterPro" id="IPR013785">
    <property type="entry name" value="Aldolase_TIM"/>
</dbReference>
<keyword evidence="12" id="KW-1185">Reference proteome</keyword>
<dbReference type="Gene3D" id="3.20.20.70">
    <property type="entry name" value="Aldolase class I"/>
    <property type="match status" value="1"/>
</dbReference>
<dbReference type="InterPro" id="IPR017853">
    <property type="entry name" value="GH"/>
</dbReference>
<dbReference type="EMBL" id="JAUOQI010000005">
    <property type="protein sequence ID" value="MDO6577444.1"/>
    <property type="molecule type" value="Genomic_DNA"/>
</dbReference>
<dbReference type="PRINTS" id="PR00743">
    <property type="entry name" value="GLHYDRLASE36"/>
</dbReference>
<name>A0AAW7YYF9_9ALTE</name>
<dbReference type="KEGG" id="asq:AVL57_02505"/>
<feature type="binding site" evidence="7">
    <location>
        <position position="419"/>
    </location>
    <ligand>
        <name>substrate</name>
    </ligand>
</feature>
<dbReference type="InterPro" id="IPR050985">
    <property type="entry name" value="Alpha-glycosidase_related"/>
</dbReference>